<dbReference type="EMBL" id="VORO01000111">
    <property type="protein sequence ID" value="TXD85917.1"/>
    <property type="molecule type" value="Genomic_DNA"/>
</dbReference>
<evidence type="ECO:0000256" key="1">
    <source>
        <dbReference type="SAM" id="SignalP"/>
    </source>
</evidence>
<dbReference type="RefSeq" id="WP_147088599.1">
    <property type="nucleotide sequence ID" value="NZ_VORM01000077.1"/>
</dbReference>
<comment type="caution">
    <text evidence="2">The sequence shown here is derived from an EMBL/GenBank/DDBJ whole genome shotgun (WGS) entry which is preliminary data.</text>
</comment>
<sequence>MKKILLLISLLLLLTSCDNEPVDFYPINNNDYSVALDTLANYDNYFIGEFNGELFVSTERFTVGGAVGNTLLDSVSMKYTYAYRISNSEDLKTPFISFHLYESKSKLNPNNYLQYNEYSDFQNYFNYNELDYWEVDNFKNLTTQVSIRHIDYSQLINNSGISYQSTDFGKPPFDENNFQIESIREIENPSVGIELTYSFNCTLLSDSNEVIEIENGRGKCTFLY</sequence>
<evidence type="ECO:0000313" key="3">
    <source>
        <dbReference type="Proteomes" id="UP000321578"/>
    </source>
</evidence>
<keyword evidence="1" id="KW-0732">Signal</keyword>
<name>A0A5C6ZBT2_9FLAO</name>
<proteinExistence type="predicted"/>
<organism evidence="2 3">
    <name type="scientific">Subsaximicrobium wynnwilliamsii</name>
    <dbReference type="NCBI Taxonomy" id="291179"/>
    <lineage>
        <taxon>Bacteria</taxon>
        <taxon>Pseudomonadati</taxon>
        <taxon>Bacteroidota</taxon>
        <taxon>Flavobacteriia</taxon>
        <taxon>Flavobacteriales</taxon>
        <taxon>Flavobacteriaceae</taxon>
        <taxon>Subsaximicrobium</taxon>
    </lineage>
</organism>
<gene>
    <name evidence="2" type="ORF">ESY86_20730</name>
</gene>
<feature type="chain" id="PRO_5023052422" description="DUF4270 domain-containing protein" evidence="1">
    <location>
        <begin position="22"/>
        <end position="224"/>
    </location>
</feature>
<evidence type="ECO:0000313" key="2">
    <source>
        <dbReference type="EMBL" id="TXD85917.1"/>
    </source>
</evidence>
<accession>A0A5C6ZBT2</accession>
<reference evidence="2 3" key="1">
    <citation type="submission" date="2019-08" db="EMBL/GenBank/DDBJ databases">
        <title>Genomes of Subsaximicrobium wynnwilliamsii strains.</title>
        <authorList>
            <person name="Bowman J.P."/>
        </authorList>
    </citation>
    <scope>NUCLEOTIDE SEQUENCE [LARGE SCALE GENOMIC DNA]</scope>
    <source>
        <strain evidence="2 3">2-80-2</strain>
    </source>
</reference>
<protein>
    <recommendedName>
        <fullName evidence="4">DUF4270 domain-containing protein</fullName>
    </recommendedName>
</protein>
<dbReference type="Proteomes" id="UP000321578">
    <property type="component" value="Unassembled WGS sequence"/>
</dbReference>
<evidence type="ECO:0008006" key="4">
    <source>
        <dbReference type="Google" id="ProtNLM"/>
    </source>
</evidence>
<dbReference type="OrthoDB" id="630434at2"/>
<keyword evidence="3" id="KW-1185">Reference proteome</keyword>
<dbReference type="AlphaFoldDB" id="A0A5C6ZBT2"/>
<feature type="signal peptide" evidence="1">
    <location>
        <begin position="1"/>
        <end position="21"/>
    </location>
</feature>
<dbReference type="PROSITE" id="PS51257">
    <property type="entry name" value="PROKAR_LIPOPROTEIN"/>
    <property type="match status" value="1"/>
</dbReference>